<dbReference type="GO" id="GO:0005737">
    <property type="term" value="C:cytoplasm"/>
    <property type="evidence" value="ECO:0007669"/>
    <property type="project" value="TreeGrafter"/>
</dbReference>
<sequence length="147" mass="15641">MGRRWRAEGHPIRLAASAHEAAGFDIIVYATSAREPVLADEDVRPGACVIAMGSHEPAFRELPGALMGRSLVVVEDVATALRGAGDVIQAQAEGELSETDLEPLRRLVLGEVERRTDRPNVFKGVGMSWQDLAVAIGIANAADVTVS</sequence>
<dbReference type="InterPro" id="IPR036291">
    <property type="entry name" value="NAD(P)-bd_dom_sf"/>
</dbReference>
<comment type="caution">
    <text evidence="1">The sequence shown here is derived from an EMBL/GenBank/DDBJ whole genome shotgun (WGS) entry which is preliminary data.</text>
</comment>
<dbReference type="EMBL" id="MQVR01000043">
    <property type="protein sequence ID" value="OKL53729.1"/>
    <property type="molecule type" value="Genomic_DNA"/>
</dbReference>
<dbReference type="PANTHER" id="PTHR13812:SF19">
    <property type="entry name" value="KETIMINE REDUCTASE MU-CRYSTALLIN"/>
    <property type="match status" value="1"/>
</dbReference>
<dbReference type="PANTHER" id="PTHR13812">
    <property type="entry name" value="KETIMINE REDUCTASE MU-CRYSTALLIN"/>
    <property type="match status" value="1"/>
</dbReference>
<evidence type="ECO:0000313" key="2">
    <source>
        <dbReference type="Proteomes" id="UP000185628"/>
    </source>
</evidence>
<dbReference type="Gene3D" id="3.40.50.720">
    <property type="entry name" value="NAD(P)-binding Rossmann-like Domain"/>
    <property type="match status" value="1"/>
</dbReference>
<proteinExistence type="predicted"/>
<dbReference type="AlphaFoldDB" id="A0A1Q5Q1Z2"/>
<accession>A0A1Q5Q1Z2</accession>
<dbReference type="Proteomes" id="UP000185628">
    <property type="component" value="Unassembled WGS sequence"/>
</dbReference>
<evidence type="ECO:0000313" key="1">
    <source>
        <dbReference type="EMBL" id="OKL53729.1"/>
    </source>
</evidence>
<evidence type="ECO:0008006" key="3">
    <source>
        <dbReference type="Google" id="ProtNLM"/>
    </source>
</evidence>
<gene>
    <name evidence="1" type="ORF">BSZ39_07940</name>
</gene>
<dbReference type="Pfam" id="PF02423">
    <property type="entry name" value="OCD_Mu_crystall"/>
    <property type="match status" value="1"/>
</dbReference>
<dbReference type="RefSeq" id="WP_073716821.1">
    <property type="nucleotide sequence ID" value="NZ_MQVR01000043.1"/>
</dbReference>
<dbReference type="OrthoDB" id="4311033at2"/>
<organism evidence="1 2">
    <name type="scientific">Bowdeniella nasicola</name>
    <dbReference type="NCBI Taxonomy" id="208480"/>
    <lineage>
        <taxon>Bacteria</taxon>
        <taxon>Bacillati</taxon>
        <taxon>Actinomycetota</taxon>
        <taxon>Actinomycetes</taxon>
        <taxon>Actinomycetales</taxon>
        <taxon>Actinomycetaceae</taxon>
        <taxon>Bowdeniella</taxon>
    </lineage>
</organism>
<reference evidence="2" key="1">
    <citation type="submission" date="2016-12" db="EMBL/GenBank/DDBJ databases">
        <authorList>
            <person name="Meng X."/>
        </authorList>
    </citation>
    <scope>NUCLEOTIDE SEQUENCE [LARGE SCALE GENOMIC DNA]</scope>
    <source>
        <strain evidence="2">DSM 19116</strain>
    </source>
</reference>
<keyword evidence="2" id="KW-1185">Reference proteome</keyword>
<protein>
    <recommendedName>
        <fullName evidence="3">Ornithine cyclodeaminase/mu-crystallin family protein</fullName>
    </recommendedName>
</protein>
<name>A0A1Q5Q1Z2_9ACTO</name>
<dbReference type="SUPFAM" id="SSF51735">
    <property type="entry name" value="NAD(P)-binding Rossmann-fold domains"/>
    <property type="match status" value="1"/>
</dbReference>
<dbReference type="InterPro" id="IPR003462">
    <property type="entry name" value="ODC_Mu_crystall"/>
</dbReference>